<accession>A0A0V0TSA5</accession>
<dbReference type="EMBL" id="JYDJ01000159">
    <property type="protein sequence ID" value="KRX41871.1"/>
    <property type="molecule type" value="Genomic_DNA"/>
</dbReference>
<reference evidence="1 2" key="1">
    <citation type="submission" date="2015-01" db="EMBL/GenBank/DDBJ databases">
        <title>Evolution of Trichinella species and genotypes.</title>
        <authorList>
            <person name="Korhonen P.K."/>
            <person name="Edoardo P."/>
            <person name="Giuseppe L.R."/>
            <person name="Gasser R.B."/>
        </authorList>
    </citation>
    <scope>NUCLEOTIDE SEQUENCE [LARGE SCALE GENOMIC DNA]</scope>
    <source>
        <strain evidence="1">ISS417</strain>
    </source>
</reference>
<evidence type="ECO:0000313" key="2">
    <source>
        <dbReference type="Proteomes" id="UP000055048"/>
    </source>
</evidence>
<protein>
    <submittedName>
        <fullName evidence="1">Uncharacterized protein</fullName>
    </submittedName>
</protein>
<dbReference type="Proteomes" id="UP000055048">
    <property type="component" value="Unassembled WGS sequence"/>
</dbReference>
<evidence type="ECO:0000313" key="1">
    <source>
        <dbReference type="EMBL" id="KRX41871.1"/>
    </source>
</evidence>
<comment type="caution">
    <text evidence="1">The sequence shown here is derived from an EMBL/GenBank/DDBJ whole genome shotgun (WGS) entry which is preliminary data.</text>
</comment>
<name>A0A0V0TSA5_9BILA</name>
<organism evidence="1 2">
    <name type="scientific">Trichinella murrelli</name>
    <dbReference type="NCBI Taxonomy" id="144512"/>
    <lineage>
        <taxon>Eukaryota</taxon>
        <taxon>Metazoa</taxon>
        <taxon>Ecdysozoa</taxon>
        <taxon>Nematoda</taxon>
        <taxon>Enoplea</taxon>
        <taxon>Dorylaimia</taxon>
        <taxon>Trichinellida</taxon>
        <taxon>Trichinellidae</taxon>
        <taxon>Trichinella</taxon>
    </lineage>
</organism>
<keyword evidence="2" id="KW-1185">Reference proteome</keyword>
<sequence length="81" mass="9288">MGKVKNGISFKHASSGASSRKFFIFKIFINIMQRLNIFENWLLRKAIAFAHERLQAKNSLQSPAANNNFVLSRRLVHKVSL</sequence>
<proteinExistence type="predicted"/>
<gene>
    <name evidence="1" type="ORF">T05_1966</name>
</gene>
<dbReference type="AlphaFoldDB" id="A0A0V0TSA5"/>